<evidence type="ECO:0000256" key="1">
    <source>
        <dbReference type="SAM" id="Phobius"/>
    </source>
</evidence>
<organism evidence="2 3">
    <name type="scientific">Mycolicibacterium duvalii</name>
    <dbReference type="NCBI Taxonomy" id="39688"/>
    <lineage>
        <taxon>Bacteria</taxon>
        <taxon>Bacillati</taxon>
        <taxon>Actinomycetota</taxon>
        <taxon>Actinomycetes</taxon>
        <taxon>Mycobacteriales</taxon>
        <taxon>Mycobacteriaceae</taxon>
        <taxon>Mycolicibacterium</taxon>
    </lineage>
</organism>
<proteinExistence type="predicted"/>
<dbReference type="EMBL" id="AP022563">
    <property type="protein sequence ID" value="BBX16885.1"/>
    <property type="molecule type" value="Genomic_DNA"/>
</dbReference>
<keyword evidence="3" id="KW-1185">Reference proteome</keyword>
<sequence length="180" mass="18793">MEPVILAERGGLVVAESGPEILVIDRGTGPSEITAFVLLTIALVFGGFGLVAVFSVATDGTMAHFGLFGAAVLGIGVVAGVGLVFAVKDLRERRLRSLAALTPVAVFDRATRTYRNGSGEIIAPLDKVQFAKRMQIMSSSPKLVVVTPMGVRILKRGNPFSGGIGSLDRVLDNAVHGLPP</sequence>
<name>A0A7I7JYE7_9MYCO</name>
<feature type="transmembrane region" description="Helical" evidence="1">
    <location>
        <begin position="36"/>
        <end position="57"/>
    </location>
</feature>
<dbReference type="AlphaFoldDB" id="A0A7I7JYE7"/>
<keyword evidence="1" id="KW-0472">Membrane</keyword>
<dbReference type="KEGG" id="mdu:MDUV_17450"/>
<keyword evidence="1" id="KW-0812">Transmembrane</keyword>
<gene>
    <name evidence="2" type="ORF">MDUV_17450</name>
</gene>
<dbReference type="Proteomes" id="UP000467006">
    <property type="component" value="Chromosome"/>
</dbReference>
<keyword evidence="1" id="KW-1133">Transmembrane helix</keyword>
<evidence type="ECO:0000313" key="3">
    <source>
        <dbReference type="Proteomes" id="UP000467006"/>
    </source>
</evidence>
<accession>A0A7I7JYE7</accession>
<protein>
    <submittedName>
        <fullName evidence="2">Uncharacterized protein</fullName>
    </submittedName>
</protein>
<feature type="transmembrane region" description="Helical" evidence="1">
    <location>
        <begin position="63"/>
        <end position="87"/>
    </location>
</feature>
<reference evidence="2 3" key="1">
    <citation type="journal article" date="2019" name="Emerg. Microbes Infect.">
        <title>Comprehensive subspecies identification of 175 nontuberculous mycobacteria species based on 7547 genomic profiles.</title>
        <authorList>
            <person name="Matsumoto Y."/>
            <person name="Kinjo T."/>
            <person name="Motooka D."/>
            <person name="Nabeya D."/>
            <person name="Jung N."/>
            <person name="Uechi K."/>
            <person name="Horii T."/>
            <person name="Iida T."/>
            <person name="Fujita J."/>
            <person name="Nakamura S."/>
        </authorList>
    </citation>
    <scope>NUCLEOTIDE SEQUENCE [LARGE SCALE GENOMIC DNA]</scope>
    <source>
        <strain evidence="2 3">JCM 6396</strain>
    </source>
</reference>
<evidence type="ECO:0000313" key="2">
    <source>
        <dbReference type="EMBL" id="BBX16885.1"/>
    </source>
</evidence>